<dbReference type="GO" id="GO:0003700">
    <property type="term" value="F:DNA-binding transcription factor activity"/>
    <property type="evidence" value="ECO:0007669"/>
    <property type="project" value="TreeGrafter"/>
</dbReference>
<evidence type="ECO:0000313" key="7">
    <source>
        <dbReference type="Proteomes" id="UP001139289"/>
    </source>
</evidence>
<dbReference type="CDD" id="cd06267">
    <property type="entry name" value="PBP1_LacI_sugar_binding-like"/>
    <property type="match status" value="1"/>
</dbReference>
<dbReference type="SMART" id="SM00354">
    <property type="entry name" value="HTH_LACI"/>
    <property type="match status" value="1"/>
</dbReference>
<reference evidence="6" key="1">
    <citation type="submission" date="2021-04" db="EMBL/GenBank/DDBJ databases">
        <title>Microbacterium tenobrionis sp. nov. and Microbacterium allomyrinae sp. nov., isolated from larvae of Tenobrio molitor and Allomyrina dichotoma, respectively.</title>
        <authorList>
            <person name="Lee S.D."/>
        </authorList>
    </citation>
    <scope>NUCLEOTIDE SEQUENCE</scope>
    <source>
        <strain evidence="6">YMB-B2</strain>
    </source>
</reference>
<sequence length="337" mass="35537">MNTQTGRRPTILDVAAAAGVSKSLVSLAVRGDPGVRAETRARILDTADRLGYRSNPWARSLVRGRSQSVVVLVDDLRSGYHTDVVHGVEDAAEENGMAVVIGDGRRDRGALRGRLERLMSLGPDGIVIVSGQADSAMIGEFAARLPLVVVGRPVDLPDGAGQVSNDDRMGMRLAVHHLVALGHRRIAHLPGSPRPAAVARRESYERTMAELGLGAHVRVIPTATELVDAVAAGEADAATAVCCANDRIAVDLIGRAVDAGVDVPGRLSVAGYDNLDLAAQVRPAITTVDQPRRAMGALALRQLADMLADGETRREVVTPTLVLRDSTSPLVEDPPIA</sequence>
<evidence type="ECO:0000259" key="5">
    <source>
        <dbReference type="PROSITE" id="PS50932"/>
    </source>
</evidence>
<dbReference type="InterPro" id="IPR010982">
    <property type="entry name" value="Lambda_DNA-bd_dom_sf"/>
</dbReference>
<evidence type="ECO:0000256" key="1">
    <source>
        <dbReference type="ARBA" id="ARBA00022491"/>
    </source>
</evidence>
<dbReference type="RefSeq" id="WP_227530544.1">
    <property type="nucleotide sequence ID" value="NZ_JAGTTM010000002.1"/>
</dbReference>
<evidence type="ECO:0000313" key="6">
    <source>
        <dbReference type="EMBL" id="MCC2029497.1"/>
    </source>
</evidence>
<gene>
    <name evidence="6" type="ORF">KEC56_08195</name>
</gene>
<evidence type="ECO:0000256" key="3">
    <source>
        <dbReference type="ARBA" id="ARBA00023125"/>
    </source>
</evidence>
<dbReference type="Gene3D" id="1.10.260.40">
    <property type="entry name" value="lambda repressor-like DNA-binding domains"/>
    <property type="match status" value="1"/>
</dbReference>
<dbReference type="GO" id="GO:0000976">
    <property type="term" value="F:transcription cis-regulatory region binding"/>
    <property type="evidence" value="ECO:0007669"/>
    <property type="project" value="TreeGrafter"/>
</dbReference>
<dbReference type="Pfam" id="PF00356">
    <property type="entry name" value="LacI"/>
    <property type="match status" value="1"/>
</dbReference>
<dbReference type="InterPro" id="IPR046335">
    <property type="entry name" value="LacI/GalR-like_sensor"/>
</dbReference>
<dbReference type="EMBL" id="JAGTTM010000002">
    <property type="protein sequence ID" value="MCC2029497.1"/>
    <property type="molecule type" value="Genomic_DNA"/>
</dbReference>
<keyword evidence="3 6" id="KW-0238">DNA-binding</keyword>
<dbReference type="Proteomes" id="UP001139289">
    <property type="component" value="Unassembled WGS sequence"/>
</dbReference>
<comment type="caution">
    <text evidence="6">The sequence shown here is derived from an EMBL/GenBank/DDBJ whole genome shotgun (WGS) entry which is preliminary data.</text>
</comment>
<dbReference type="InterPro" id="IPR028082">
    <property type="entry name" value="Peripla_BP_I"/>
</dbReference>
<feature type="domain" description="HTH lacI-type" evidence="5">
    <location>
        <begin position="9"/>
        <end position="63"/>
    </location>
</feature>
<protein>
    <submittedName>
        <fullName evidence="6">LacI family DNA-binding transcriptional regulator</fullName>
    </submittedName>
</protein>
<organism evidence="6 7">
    <name type="scientific">Microbacterium tenebrionis</name>
    <dbReference type="NCBI Taxonomy" id="2830665"/>
    <lineage>
        <taxon>Bacteria</taxon>
        <taxon>Bacillati</taxon>
        <taxon>Actinomycetota</taxon>
        <taxon>Actinomycetes</taxon>
        <taxon>Micrococcales</taxon>
        <taxon>Microbacteriaceae</taxon>
        <taxon>Microbacterium</taxon>
    </lineage>
</organism>
<name>A0A9X1LP69_9MICO</name>
<dbReference type="Pfam" id="PF13377">
    <property type="entry name" value="Peripla_BP_3"/>
    <property type="match status" value="1"/>
</dbReference>
<dbReference type="PANTHER" id="PTHR30146:SF148">
    <property type="entry name" value="HTH-TYPE TRANSCRIPTIONAL REPRESSOR PURR-RELATED"/>
    <property type="match status" value="1"/>
</dbReference>
<dbReference type="InterPro" id="IPR000843">
    <property type="entry name" value="HTH_LacI"/>
</dbReference>
<dbReference type="PANTHER" id="PTHR30146">
    <property type="entry name" value="LACI-RELATED TRANSCRIPTIONAL REPRESSOR"/>
    <property type="match status" value="1"/>
</dbReference>
<accession>A0A9X1LP69</accession>
<evidence type="ECO:0000256" key="2">
    <source>
        <dbReference type="ARBA" id="ARBA00023015"/>
    </source>
</evidence>
<proteinExistence type="predicted"/>
<keyword evidence="1" id="KW-0678">Repressor</keyword>
<dbReference type="Gene3D" id="3.40.50.2300">
    <property type="match status" value="2"/>
</dbReference>
<keyword evidence="7" id="KW-1185">Reference proteome</keyword>
<evidence type="ECO:0000256" key="4">
    <source>
        <dbReference type="ARBA" id="ARBA00023163"/>
    </source>
</evidence>
<dbReference type="AlphaFoldDB" id="A0A9X1LP69"/>
<dbReference type="PROSITE" id="PS50932">
    <property type="entry name" value="HTH_LACI_2"/>
    <property type="match status" value="1"/>
</dbReference>
<dbReference type="SUPFAM" id="SSF53822">
    <property type="entry name" value="Periplasmic binding protein-like I"/>
    <property type="match status" value="1"/>
</dbReference>
<dbReference type="SUPFAM" id="SSF47413">
    <property type="entry name" value="lambda repressor-like DNA-binding domains"/>
    <property type="match status" value="1"/>
</dbReference>
<keyword evidence="2" id="KW-0805">Transcription regulation</keyword>
<keyword evidence="4" id="KW-0804">Transcription</keyword>
<dbReference type="CDD" id="cd01392">
    <property type="entry name" value="HTH_LacI"/>
    <property type="match status" value="1"/>
</dbReference>